<evidence type="ECO:0000313" key="6">
    <source>
        <dbReference type="Proteomes" id="UP000618382"/>
    </source>
</evidence>
<evidence type="ECO:0000313" key="3">
    <source>
        <dbReference type="EMBL" id="GIG33921.1"/>
    </source>
</evidence>
<dbReference type="PANTHER" id="PTHR43317:SF1">
    <property type="entry name" value="THERMOSPERMINE SYNTHASE ACAULIS5"/>
    <property type="match status" value="1"/>
</dbReference>
<evidence type="ECO:0000313" key="4">
    <source>
        <dbReference type="EMBL" id="NYD88216.1"/>
    </source>
</evidence>
<reference evidence="3 6" key="2">
    <citation type="submission" date="2021-01" db="EMBL/GenBank/DDBJ databases">
        <title>Whole genome shotgun sequence of Cellulomonas oligotrophica NBRC 109435.</title>
        <authorList>
            <person name="Komaki H."/>
            <person name="Tamura T."/>
        </authorList>
    </citation>
    <scope>NUCLEOTIDE SEQUENCE [LARGE SCALE GENOMIC DNA]</scope>
    <source>
        <strain evidence="3 6">NBRC 109435</strain>
    </source>
</reference>
<organism evidence="4 5">
    <name type="scientific">Cellulomonas oligotrophica</name>
    <dbReference type="NCBI Taxonomy" id="931536"/>
    <lineage>
        <taxon>Bacteria</taxon>
        <taxon>Bacillati</taxon>
        <taxon>Actinomycetota</taxon>
        <taxon>Actinomycetes</taxon>
        <taxon>Micrococcales</taxon>
        <taxon>Cellulomonadaceae</taxon>
        <taxon>Cellulomonas</taxon>
    </lineage>
</organism>
<dbReference type="CDD" id="cd02440">
    <property type="entry name" value="AdoMet_MTases"/>
    <property type="match status" value="1"/>
</dbReference>
<accession>A0A7Y9FLB6</accession>
<dbReference type="Proteomes" id="UP000577956">
    <property type="component" value="Unassembled WGS sequence"/>
</dbReference>
<evidence type="ECO:0000259" key="2">
    <source>
        <dbReference type="Pfam" id="PF08241"/>
    </source>
</evidence>
<keyword evidence="4" id="KW-0489">Methyltransferase</keyword>
<dbReference type="EMBL" id="JACCBK010000001">
    <property type="protein sequence ID" value="NYD88216.1"/>
    <property type="molecule type" value="Genomic_DNA"/>
</dbReference>
<dbReference type="Proteomes" id="UP000618382">
    <property type="component" value="Unassembled WGS sequence"/>
</dbReference>
<dbReference type="PANTHER" id="PTHR43317">
    <property type="entry name" value="THERMOSPERMINE SYNTHASE ACAULIS5"/>
    <property type="match status" value="1"/>
</dbReference>
<dbReference type="GO" id="GO:0032259">
    <property type="term" value="P:methylation"/>
    <property type="evidence" value="ECO:0007669"/>
    <property type="project" value="UniProtKB-KW"/>
</dbReference>
<sequence>MDVATGTAEVVVDPARPRSATLLVNGVPSSYVDLDDPGRLDFEYMQQMAAVVDALVDQDDAGATAAPGPDVVHLGAGACALARAVAHAHPGARQVAVELDGRLAELVRAWFALPRAPRLRIREGDARAVLAGMRTASADVVVRDVFAGDRTPEHVTTAGFVAEVARVLRPGGVYLANCADRPPLALARAEAATVATAFAHVALVAEPAQLRGRRYGNIVLVGTDDPGLLDDAGLARTLRTLPVPARMLTGAELVAFVADAPVREDPAAPSAAGASAT</sequence>
<dbReference type="InterPro" id="IPR013216">
    <property type="entry name" value="Methyltransf_11"/>
</dbReference>
<evidence type="ECO:0000256" key="1">
    <source>
        <dbReference type="ARBA" id="ARBA00023115"/>
    </source>
</evidence>
<dbReference type="RefSeq" id="WP_203793549.1">
    <property type="nucleotide sequence ID" value="NZ_BAABFI010000029.1"/>
</dbReference>
<dbReference type="NCBIfam" id="NF037959">
    <property type="entry name" value="MFS_SpdSyn"/>
    <property type="match status" value="1"/>
</dbReference>
<dbReference type="EMBL" id="BONN01000010">
    <property type="protein sequence ID" value="GIG33921.1"/>
    <property type="molecule type" value="Genomic_DNA"/>
</dbReference>
<dbReference type="Gene3D" id="3.40.50.150">
    <property type="entry name" value="Vaccinia Virus protein VP39"/>
    <property type="match status" value="1"/>
</dbReference>
<dbReference type="SUPFAM" id="SSF53335">
    <property type="entry name" value="S-adenosyl-L-methionine-dependent methyltransferases"/>
    <property type="match status" value="1"/>
</dbReference>
<comment type="caution">
    <text evidence="4">The sequence shown here is derived from an EMBL/GenBank/DDBJ whole genome shotgun (WGS) entry which is preliminary data.</text>
</comment>
<proteinExistence type="predicted"/>
<gene>
    <name evidence="4" type="ORF">BKA21_003765</name>
    <name evidence="3" type="ORF">Col01nite_30800</name>
</gene>
<keyword evidence="1" id="KW-0620">Polyamine biosynthesis</keyword>
<dbReference type="GO" id="GO:0006596">
    <property type="term" value="P:polyamine biosynthetic process"/>
    <property type="evidence" value="ECO:0007669"/>
    <property type="project" value="UniProtKB-KW"/>
</dbReference>
<feature type="domain" description="Methyltransferase type 11" evidence="2">
    <location>
        <begin position="73"/>
        <end position="175"/>
    </location>
</feature>
<dbReference type="AlphaFoldDB" id="A0A7Y9FLB6"/>
<protein>
    <submittedName>
        <fullName evidence="4">SAM-dependent methyltransferase</fullName>
    </submittedName>
</protein>
<name>A0A7Y9FLB6_9CELL</name>
<keyword evidence="4" id="KW-0808">Transferase</keyword>
<evidence type="ECO:0000313" key="5">
    <source>
        <dbReference type="Proteomes" id="UP000577956"/>
    </source>
</evidence>
<keyword evidence="6" id="KW-1185">Reference proteome</keyword>
<dbReference type="InterPro" id="IPR029063">
    <property type="entry name" value="SAM-dependent_MTases_sf"/>
</dbReference>
<dbReference type="Pfam" id="PF08241">
    <property type="entry name" value="Methyltransf_11"/>
    <property type="match status" value="1"/>
</dbReference>
<dbReference type="GO" id="GO:0008757">
    <property type="term" value="F:S-adenosylmethionine-dependent methyltransferase activity"/>
    <property type="evidence" value="ECO:0007669"/>
    <property type="project" value="InterPro"/>
</dbReference>
<reference evidence="4 5" key="1">
    <citation type="submission" date="2020-07" db="EMBL/GenBank/DDBJ databases">
        <title>Sequencing the genomes of 1000 actinobacteria strains.</title>
        <authorList>
            <person name="Klenk H.-P."/>
        </authorList>
    </citation>
    <scope>NUCLEOTIDE SEQUENCE [LARGE SCALE GENOMIC DNA]</scope>
    <source>
        <strain evidence="4 5">DSM 24482</strain>
    </source>
</reference>